<sequence>MHHGLRPVSETDEIHQDQFLSDRHRHQTLDEPESENDDGYFESSYSENPYFPIGYTIQFSPEPFHQDVDLPGSSQAARGGLGSQALPVALELSQDHDGVPLDGSEYLLLVRQEAQARPRVMTHANPYALRKSSETSKLLQSRPAPTQISPSKTWRDQFILRFNNIRKSIQSQEPWHWDLDENYRQIPANNDQSNWKIFIHGKKLNLTEYPPKPPIPLFLKALEQPTIIAILSHYQTWIQEKVHLLVALVEKNALENNSALNSKPDSPTIPQDITLLSAHDGAWLMGLLSVLDTVLTAEDVFKLRELARTCKQVAKIAEAALKLGDDPSATQEAAIAWMAVTGIADVWGQKDIWDD</sequence>
<feature type="compositionally biased region" description="Acidic residues" evidence="2">
    <location>
        <begin position="30"/>
        <end position="40"/>
    </location>
</feature>
<comment type="similarity">
    <text evidence="1">Belongs to the gemin-2 family.</text>
</comment>
<dbReference type="PANTHER" id="PTHR12794">
    <property type="entry name" value="GEMIN2"/>
    <property type="match status" value="1"/>
</dbReference>
<feature type="region of interest" description="Disordered" evidence="2">
    <location>
        <begin position="1"/>
        <end position="43"/>
    </location>
</feature>
<dbReference type="GO" id="GO:0000387">
    <property type="term" value="P:spliceosomal snRNP assembly"/>
    <property type="evidence" value="ECO:0007669"/>
    <property type="project" value="InterPro"/>
</dbReference>
<feature type="compositionally biased region" description="Basic and acidic residues" evidence="2">
    <location>
        <begin position="12"/>
        <end position="22"/>
    </location>
</feature>
<dbReference type="PANTHER" id="PTHR12794:SF0">
    <property type="entry name" value="GEM-ASSOCIATED PROTEIN 2"/>
    <property type="match status" value="1"/>
</dbReference>
<evidence type="ECO:0000256" key="1">
    <source>
        <dbReference type="ARBA" id="ARBA00025758"/>
    </source>
</evidence>
<reference evidence="3" key="1">
    <citation type="submission" date="2021-03" db="EMBL/GenBank/DDBJ databases">
        <title>Draft genome sequence of rust myrtle Austropuccinia psidii MF-1, a brazilian biotype.</title>
        <authorList>
            <person name="Quecine M.C."/>
            <person name="Pachon D.M.R."/>
            <person name="Bonatelli M.L."/>
            <person name="Correr F.H."/>
            <person name="Franceschini L.M."/>
            <person name="Leite T.F."/>
            <person name="Margarido G.R.A."/>
            <person name="Almeida C.A."/>
            <person name="Ferrarezi J.A."/>
            <person name="Labate C.A."/>
        </authorList>
    </citation>
    <scope>NUCLEOTIDE SEQUENCE</scope>
    <source>
        <strain evidence="3">MF-1</strain>
    </source>
</reference>
<dbReference type="OrthoDB" id="428895at2759"/>
<evidence type="ECO:0000313" key="4">
    <source>
        <dbReference type="Proteomes" id="UP000765509"/>
    </source>
</evidence>
<organism evidence="3 4">
    <name type="scientific">Austropuccinia psidii MF-1</name>
    <dbReference type="NCBI Taxonomy" id="1389203"/>
    <lineage>
        <taxon>Eukaryota</taxon>
        <taxon>Fungi</taxon>
        <taxon>Dikarya</taxon>
        <taxon>Basidiomycota</taxon>
        <taxon>Pucciniomycotina</taxon>
        <taxon>Pucciniomycetes</taxon>
        <taxon>Pucciniales</taxon>
        <taxon>Sphaerophragmiaceae</taxon>
        <taxon>Austropuccinia</taxon>
    </lineage>
</organism>
<dbReference type="Proteomes" id="UP000765509">
    <property type="component" value="Unassembled WGS sequence"/>
</dbReference>
<gene>
    <name evidence="3" type="ORF">O181_050147</name>
</gene>
<dbReference type="Pfam" id="PF04938">
    <property type="entry name" value="SIP1"/>
    <property type="match status" value="1"/>
</dbReference>
<keyword evidence="4" id="KW-1185">Reference proteome</keyword>
<evidence type="ECO:0000313" key="3">
    <source>
        <dbReference type="EMBL" id="MBW0510432.1"/>
    </source>
</evidence>
<evidence type="ECO:0000256" key="2">
    <source>
        <dbReference type="SAM" id="MobiDB-lite"/>
    </source>
</evidence>
<evidence type="ECO:0008006" key="5">
    <source>
        <dbReference type="Google" id="ProtNLM"/>
    </source>
</evidence>
<proteinExistence type="inferred from homology"/>
<dbReference type="Gene3D" id="1.20.58.1070">
    <property type="match status" value="1"/>
</dbReference>
<dbReference type="GO" id="GO:0005634">
    <property type="term" value="C:nucleus"/>
    <property type="evidence" value="ECO:0007669"/>
    <property type="project" value="TreeGrafter"/>
</dbReference>
<accession>A0A9Q3HNB1</accession>
<dbReference type="EMBL" id="AVOT02021554">
    <property type="protein sequence ID" value="MBW0510432.1"/>
    <property type="molecule type" value="Genomic_DNA"/>
</dbReference>
<name>A0A9Q3HNB1_9BASI</name>
<dbReference type="AlphaFoldDB" id="A0A9Q3HNB1"/>
<dbReference type="GO" id="GO:0032797">
    <property type="term" value="C:SMN complex"/>
    <property type="evidence" value="ECO:0007669"/>
    <property type="project" value="TreeGrafter"/>
</dbReference>
<dbReference type="InterPro" id="IPR035426">
    <property type="entry name" value="Gemin2/Brr1"/>
</dbReference>
<comment type="caution">
    <text evidence="3">The sequence shown here is derived from an EMBL/GenBank/DDBJ whole genome shotgun (WGS) entry which is preliminary data.</text>
</comment>
<protein>
    <recommendedName>
        <fullName evidence="5">Gem-associated protein 2</fullName>
    </recommendedName>
</protein>